<dbReference type="PATRIC" id="fig|198214.7.peg.2344"/>
<evidence type="ECO:0000259" key="1">
    <source>
        <dbReference type="Pfam" id="PF02899"/>
    </source>
</evidence>
<evidence type="ECO:0000313" key="2">
    <source>
        <dbReference type="EMBL" id="AAN43515.1"/>
    </source>
</evidence>
<feature type="domain" description="Integrase SAM-like N-terminal" evidence="1">
    <location>
        <begin position="102"/>
        <end position="175"/>
    </location>
</feature>
<reference evidence="2 3" key="1">
    <citation type="journal article" date="2002" name="Nucleic Acids Res.">
        <title>Genome sequence of Shigella flexneri 2a: insights into pathogenicity through comparison with genomes of Escherichia coli K12 and O157.</title>
        <authorList>
            <person name="Jin Q."/>
            <person name="Yuan Z."/>
            <person name="Xu J."/>
            <person name="Wang Y."/>
            <person name="Shen Y."/>
            <person name="Lu W."/>
            <person name="Wang J."/>
            <person name="Liu H."/>
            <person name="Yang J."/>
            <person name="Yang F."/>
            <person name="Zhang X."/>
            <person name="Zhang J."/>
            <person name="Yang G."/>
            <person name="Wu H."/>
            <person name="Qu D."/>
            <person name="Dong J."/>
            <person name="Sun L."/>
            <person name="Xue Y."/>
            <person name="Zhao A."/>
            <person name="Gao Y."/>
            <person name="Zhu J."/>
            <person name="Kan B."/>
            <person name="Ding K."/>
            <person name="Chen S."/>
            <person name="Cheng H."/>
            <person name="Yao Z."/>
            <person name="He B."/>
            <person name="Chen R."/>
            <person name="Ma D."/>
            <person name="Qiang B."/>
            <person name="Wen Y."/>
            <person name="Hou Y."/>
            <person name="Yu J."/>
        </authorList>
    </citation>
    <scope>NUCLEOTIDE SEQUENCE [LARGE SCALE GENOMIC DNA]</scope>
    <source>
        <strain evidence="3">301 / Serotype 2a</strain>
    </source>
</reference>
<dbReference type="Pfam" id="PF02899">
    <property type="entry name" value="Phage_int_SAM_1"/>
    <property type="match status" value="1"/>
</dbReference>
<keyword evidence="3" id="KW-1185">Reference proteome</keyword>
<dbReference type="RefSeq" id="NP_707808.1">
    <property type="nucleotide sequence ID" value="NC_004337.2"/>
</dbReference>
<dbReference type="NCBIfam" id="TIGR03823">
    <property type="entry name" value="FliZ"/>
    <property type="match status" value="1"/>
</dbReference>
<name>A0A0H2V065_SHIFL</name>
<dbReference type="GO" id="GO:0015074">
    <property type="term" value="P:DNA integration"/>
    <property type="evidence" value="ECO:0007669"/>
    <property type="project" value="InterPro"/>
</dbReference>
<dbReference type="InterPro" id="IPR022523">
    <property type="entry name" value="Flagellar_regulator_FliZ"/>
</dbReference>
<accession>A0A0H2V065</accession>
<dbReference type="AlphaFoldDB" id="A0A0H2V065"/>
<dbReference type="KEGG" id="sfl:SF1964"/>
<sequence length="195" mass="23127">MPHFNFDYQEFLMMVQHLKRRPLSRYLKDFKHSQTHCAHCRKLLDRITLVRDGKIVNKIEISRLDTLLDEKGWQTEQQSWAALCRFCGDLHCKTQSDFFDIIGFKKFLFEQTEMSPGTVREYVVRLRRLGNHLHEQNISLDQLQDGFLDEILAPWLPTTSTNNYRIALRKYQHYQRQTCTGLVQKSSSLPASDIY</sequence>
<dbReference type="Proteomes" id="UP000001006">
    <property type="component" value="Chromosome"/>
</dbReference>
<dbReference type="GeneID" id="1025174"/>
<dbReference type="OMA" id="GDLHCKE"/>
<dbReference type="PaxDb" id="198214-SF1964"/>
<organism evidence="2 3">
    <name type="scientific">Shigella flexneri</name>
    <dbReference type="NCBI Taxonomy" id="623"/>
    <lineage>
        <taxon>Bacteria</taxon>
        <taxon>Pseudomonadati</taxon>
        <taxon>Pseudomonadota</taxon>
        <taxon>Gammaproteobacteria</taxon>
        <taxon>Enterobacterales</taxon>
        <taxon>Enterobacteriaceae</taxon>
        <taxon>Shigella</taxon>
    </lineage>
</organism>
<dbReference type="HOGENOM" id="CLU_132109_0_0_6"/>
<dbReference type="EMBL" id="AE005674">
    <property type="protein sequence ID" value="AAN43515.1"/>
    <property type="molecule type" value="Genomic_DNA"/>
</dbReference>
<dbReference type="InterPro" id="IPR004107">
    <property type="entry name" value="Integrase_SAM-like_N"/>
</dbReference>
<gene>
    <name evidence="2" type="primary">fliZ</name>
    <name evidence="2" type="ordered locus">SF1964</name>
</gene>
<dbReference type="GO" id="GO:0003677">
    <property type="term" value="F:DNA binding"/>
    <property type="evidence" value="ECO:0007669"/>
    <property type="project" value="InterPro"/>
</dbReference>
<proteinExistence type="predicted"/>
<protein>
    <submittedName>
        <fullName evidence="2">Regulator of FliA</fullName>
    </submittedName>
</protein>
<evidence type="ECO:0000313" key="3">
    <source>
        <dbReference type="Proteomes" id="UP000001006"/>
    </source>
</evidence>